<dbReference type="OrthoDB" id="5498803at2"/>
<dbReference type="InterPro" id="IPR017557">
    <property type="entry name" value="Holo-ACP_synthase"/>
</dbReference>
<dbReference type="AlphaFoldDB" id="A0A098GF62"/>
<evidence type="ECO:0000313" key="2">
    <source>
        <dbReference type="EMBL" id="CEG60637.1"/>
    </source>
</evidence>
<dbReference type="NCBIfam" id="TIGR03135">
    <property type="entry name" value="malonate_mdcG"/>
    <property type="match status" value="1"/>
</dbReference>
<reference evidence="2" key="2">
    <citation type="submission" date="2014-09" db="EMBL/GenBank/DDBJ databases">
        <authorList>
            <person name="GOMEZ-VALERO Laura"/>
        </authorList>
    </citation>
    <scope>NUCLEOTIDE SEQUENCE</scope>
    <source>
        <strain evidence="2">ATCC33218</strain>
    </source>
</reference>
<dbReference type="InterPro" id="IPR043519">
    <property type="entry name" value="NT_sf"/>
</dbReference>
<dbReference type="Proteomes" id="UP000032414">
    <property type="component" value="Chromosome I"/>
</dbReference>
<dbReference type="Proteomes" id="UP000182998">
    <property type="component" value="Unassembled WGS sequence"/>
</dbReference>
<accession>A0A098GF62</accession>
<dbReference type="EMBL" id="LN614830">
    <property type="protein sequence ID" value="CEG60637.1"/>
    <property type="molecule type" value="Genomic_DNA"/>
</dbReference>
<dbReference type="GO" id="GO:0016779">
    <property type="term" value="F:nucleotidyltransferase activity"/>
    <property type="evidence" value="ECO:0007669"/>
    <property type="project" value="InterPro"/>
</dbReference>
<evidence type="ECO:0000313" key="3">
    <source>
        <dbReference type="EMBL" id="SCX84089.1"/>
    </source>
</evidence>
<name>A0A098GF62_LEGMI</name>
<dbReference type="STRING" id="451.B6N58_08885"/>
<dbReference type="EMBL" id="FMVN01000001">
    <property type="protein sequence ID" value="SCX84089.1"/>
    <property type="molecule type" value="Genomic_DNA"/>
</dbReference>
<dbReference type="Pfam" id="PF10620">
    <property type="entry name" value="MdcG"/>
    <property type="match status" value="1"/>
</dbReference>
<dbReference type="SUPFAM" id="SSF81301">
    <property type="entry name" value="Nucleotidyltransferase"/>
    <property type="match status" value="1"/>
</dbReference>
<reference evidence="3 5" key="3">
    <citation type="submission" date="2016-10" db="EMBL/GenBank/DDBJ databases">
        <authorList>
            <person name="Varghese N."/>
            <person name="Submissions S."/>
        </authorList>
    </citation>
    <scope>NUCLEOTIDE SEQUENCE [LARGE SCALE GENOMIC DNA]</scope>
    <source>
        <strain evidence="3 5">ATCC 33218</strain>
    </source>
</reference>
<reference evidence="4" key="1">
    <citation type="submission" date="2014-09" db="EMBL/GenBank/DDBJ databases">
        <authorList>
            <person name="Gomez-Valero L."/>
        </authorList>
    </citation>
    <scope>NUCLEOTIDE SEQUENCE [LARGE SCALE GENOMIC DNA]</scope>
    <source>
        <strain evidence="4">ATCC33218</strain>
    </source>
</reference>
<gene>
    <name evidence="2" type="ORF">LMI_1330</name>
    <name evidence="3" type="ORF">SAMN02982997_00219</name>
</gene>
<evidence type="ECO:0000313" key="4">
    <source>
        <dbReference type="Proteomes" id="UP000032414"/>
    </source>
</evidence>
<sequence>MNHQRHTLCFLKEGAKPLSILQKQEDELLEYWMKHQFPLIFTYQPKELHPEHVQLAIPFFDSSSQKKIRLCTNFYKNAIKETKSLPTFQDVFQHATLKQNTEIRVYGSYCWQYLTKLNYVQPSSDLDLLIFYENQSLIELVLYYQEIKHILSILRLDGEVRFPNLGDCSWFELIQPSSSASILLKSAQQIELISREYLYEQVPTLLA</sequence>
<dbReference type="RefSeq" id="WP_045099017.1">
    <property type="nucleotide sequence ID" value="NZ_CP020614.1"/>
</dbReference>
<keyword evidence="2" id="KW-0808">Transferase</keyword>
<evidence type="ECO:0000259" key="1">
    <source>
        <dbReference type="Pfam" id="PF10620"/>
    </source>
</evidence>
<feature type="domain" description="Phosphoribosyl-dephospho-CoA transferase MdcG C-terminal" evidence="1">
    <location>
        <begin position="95"/>
        <end position="195"/>
    </location>
</feature>
<dbReference type="HOGENOM" id="CLU_075747_0_1_6"/>
<dbReference type="InterPro" id="IPR049180">
    <property type="entry name" value="MdcG_C"/>
</dbReference>
<evidence type="ECO:0000313" key="5">
    <source>
        <dbReference type="Proteomes" id="UP000182998"/>
    </source>
</evidence>
<dbReference type="KEGG" id="tmc:LMI_1330"/>
<protein>
    <submittedName>
        <fullName evidence="2">Nucleotidyltransferase</fullName>
    </submittedName>
    <submittedName>
        <fullName evidence="3">Phosphoribosyl-dephospho-CoA transferase</fullName>
    </submittedName>
</protein>
<organism evidence="2 4">
    <name type="scientific">Legionella micdadei</name>
    <name type="common">Tatlockia micdadei</name>
    <dbReference type="NCBI Taxonomy" id="451"/>
    <lineage>
        <taxon>Bacteria</taxon>
        <taxon>Pseudomonadati</taxon>
        <taxon>Pseudomonadota</taxon>
        <taxon>Gammaproteobacteria</taxon>
        <taxon>Legionellales</taxon>
        <taxon>Legionellaceae</taxon>
        <taxon>Legionella</taxon>
    </lineage>
</organism>
<proteinExistence type="predicted"/>
<dbReference type="PATRIC" id="fig|451.8.peg.1663"/>
<keyword evidence="5" id="KW-1185">Reference proteome</keyword>